<organism evidence="2">
    <name type="scientific">Hellea balneolensis</name>
    <dbReference type="NCBI Taxonomy" id="287478"/>
    <lineage>
        <taxon>Bacteria</taxon>
        <taxon>Pseudomonadati</taxon>
        <taxon>Pseudomonadota</taxon>
        <taxon>Alphaproteobacteria</taxon>
        <taxon>Maricaulales</taxon>
        <taxon>Robiginitomaculaceae</taxon>
        <taxon>Hellea</taxon>
    </lineage>
</organism>
<dbReference type="Pfam" id="PF00535">
    <property type="entry name" value="Glycos_transf_2"/>
    <property type="match status" value="1"/>
</dbReference>
<dbReference type="EMBL" id="DROP01000042">
    <property type="protein sequence ID" value="HHI88424.1"/>
    <property type="molecule type" value="Genomic_DNA"/>
</dbReference>
<dbReference type="InterPro" id="IPR050834">
    <property type="entry name" value="Glycosyltransf_2"/>
</dbReference>
<sequence length="335" mass="37584">QLMLKAGLIRRLASGLYTWAPFGLVMIRIETNKAKKTSVKPVLSVLIPFYNDDPGQLLSGLAENAVGHQDIEIIIYDDGSTDDSIFESLVKQAQNLDCAITLIRNPDNRGRSYARNALKEQARSAWILFLDADMLPVSPDFLHIYLKEIASGKSDILFGGFDIPGQALSPQTELHGMLAKASDCHSAKEREKCGPQYVCSSNLCVRASVLEAEPFDPDFSGWGWEDSEWAARVSKTYRLRHIDNPALHLGLESTDTLLQRFKTSAANYKRFIAKHPELATRLKLYRLSRWLGKIPGQRLLRPVYKTIAKSGKAPTRLRILALKLWRASWYAEALA</sequence>
<evidence type="ECO:0000313" key="2">
    <source>
        <dbReference type="EMBL" id="HHI88424.1"/>
    </source>
</evidence>
<feature type="domain" description="Glycosyltransferase 2-like" evidence="1">
    <location>
        <begin position="44"/>
        <end position="177"/>
    </location>
</feature>
<evidence type="ECO:0000259" key="1">
    <source>
        <dbReference type="Pfam" id="PF00535"/>
    </source>
</evidence>
<comment type="caution">
    <text evidence="2">The sequence shown here is derived from an EMBL/GenBank/DDBJ whole genome shotgun (WGS) entry which is preliminary data.</text>
</comment>
<dbReference type="SUPFAM" id="SSF53448">
    <property type="entry name" value="Nucleotide-diphospho-sugar transferases"/>
    <property type="match status" value="1"/>
</dbReference>
<dbReference type="InterPro" id="IPR001173">
    <property type="entry name" value="Glyco_trans_2-like"/>
</dbReference>
<accession>A0A7V5U0T1</accession>
<gene>
    <name evidence="2" type="ORF">ENK01_00590</name>
</gene>
<proteinExistence type="predicted"/>
<dbReference type="InterPro" id="IPR029044">
    <property type="entry name" value="Nucleotide-diphossugar_trans"/>
</dbReference>
<name>A0A7V5U0T1_9PROT</name>
<dbReference type="PANTHER" id="PTHR43685:SF3">
    <property type="entry name" value="SLR2126 PROTEIN"/>
    <property type="match status" value="1"/>
</dbReference>
<feature type="non-terminal residue" evidence="2">
    <location>
        <position position="1"/>
    </location>
</feature>
<dbReference type="PANTHER" id="PTHR43685">
    <property type="entry name" value="GLYCOSYLTRANSFERASE"/>
    <property type="match status" value="1"/>
</dbReference>
<dbReference type="AlphaFoldDB" id="A0A7V5U0T1"/>
<protein>
    <submittedName>
        <fullName evidence="2">Glycosyltransferase</fullName>
    </submittedName>
</protein>
<dbReference type="Gene3D" id="3.90.550.10">
    <property type="entry name" value="Spore Coat Polysaccharide Biosynthesis Protein SpsA, Chain A"/>
    <property type="match status" value="1"/>
</dbReference>
<dbReference type="Proteomes" id="UP000885806">
    <property type="component" value="Unassembled WGS sequence"/>
</dbReference>
<reference evidence="2" key="1">
    <citation type="journal article" date="2020" name="mSystems">
        <title>Genome- and Community-Level Interaction Insights into Carbon Utilization and Element Cycling Functions of Hydrothermarchaeota in Hydrothermal Sediment.</title>
        <authorList>
            <person name="Zhou Z."/>
            <person name="Liu Y."/>
            <person name="Xu W."/>
            <person name="Pan J."/>
            <person name="Luo Z.H."/>
            <person name="Li M."/>
        </authorList>
    </citation>
    <scope>NUCLEOTIDE SEQUENCE [LARGE SCALE GENOMIC DNA]</scope>
    <source>
        <strain evidence="2">HyVt-538</strain>
    </source>
</reference>
<dbReference type="CDD" id="cd00761">
    <property type="entry name" value="Glyco_tranf_GTA_type"/>
    <property type="match status" value="1"/>
</dbReference>